<dbReference type="NCBIfam" id="TIGR02433">
    <property type="entry name" value="lysidine_TilS_C"/>
    <property type="match status" value="1"/>
</dbReference>
<evidence type="ECO:0000256" key="6">
    <source>
        <dbReference type="ARBA" id="ARBA00022840"/>
    </source>
</evidence>
<comment type="subcellular location">
    <subcellularLocation>
        <location evidence="1 8">Cytoplasm</location>
    </subcellularLocation>
</comment>
<dbReference type="Gene3D" id="1.20.59.20">
    <property type="match status" value="1"/>
</dbReference>
<keyword evidence="3 8" id="KW-0436">Ligase</keyword>
<dbReference type="PANTHER" id="PTHR43033:SF1">
    <property type="entry name" value="TRNA(ILE)-LYSIDINE SYNTHASE-RELATED"/>
    <property type="match status" value="1"/>
</dbReference>
<dbReference type="InterPro" id="IPR012795">
    <property type="entry name" value="tRNA_Ile_lys_synt_N"/>
</dbReference>
<dbReference type="SUPFAM" id="SSF82829">
    <property type="entry name" value="MesJ substrate recognition domain-like"/>
    <property type="match status" value="1"/>
</dbReference>
<proteinExistence type="inferred from homology"/>
<dbReference type="Gene3D" id="3.40.50.620">
    <property type="entry name" value="HUPs"/>
    <property type="match status" value="1"/>
</dbReference>
<dbReference type="EC" id="6.3.4.19" evidence="8"/>
<comment type="domain">
    <text evidence="8">The N-terminal region contains the highly conserved SGGXDS motif, predicted to be a P-loop motif involved in ATP binding.</text>
</comment>
<gene>
    <name evidence="8" type="primary">tilS</name>
    <name evidence="10" type="ordered locus">Psefu_3415</name>
</gene>
<comment type="catalytic activity">
    <reaction evidence="7 8">
        <text>cytidine(34) in tRNA(Ile2) + L-lysine + ATP = lysidine(34) in tRNA(Ile2) + AMP + diphosphate + H(+)</text>
        <dbReference type="Rhea" id="RHEA:43744"/>
        <dbReference type="Rhea" id="RHEA-COMP:10625"/>
        <dbReference type="Rhea" id="RHEA-COMP:10670"/>
        <dbReference type="ChEBI" id="CHEBI:15378"/>
        <dbReference type="ChEBI" id="CHEBI:30616"/>
        <dbReference type="ChEBI" id="CHEBI:32551"/>
        <dbReference type="ChEBI" id="CHEBI:33019"/>
        <dbReference type="ChEBI" id="CHEBI:82748"/>
        <dbReference type="ChEBI" id="CHEBI:83665"/>
        <dbReference type="ChEBI" id="CHEBI:456215"/>
        <dbReference type="EC" id="6.3.4.19"/>
    </reaction>
</comment>
<dbReference type="Proteomes" id="UP000000686">
    <property type="component" value="Chromosome"/>
</dbReference>
<comment type="similarity">
    <text evidence="8">Belongs to the tRNA(Ile)-lysidine synthase family.</text>
</comment>
<sequence length="445" mass="49691">MRGRFTDLSMSLESAVLARLAAWRHAPCWRVAFSGGLDSTVLLHMLATAARHHELPPIRAVHIHHGLQAVAEQWPAHCQRFCDELGVPLDIVPVQVVPGASLERAARDARYAAFTDLMKADEVLLLAQHQDDQAETLLYRLLRGAGVRGLAAMAQSRSLGAGHAVRPLLEVPRKTLEAYAARYGLQWVEDPSNGDSGFARNFLRRDILPQLATHWPGVSAVLARAAAHQAEAHGLLQDLAEIDLQYCRGQLKISWLSIPCLDLSALRLLSEARQRNLLRHWLGNETRMPDSRHWQGWTDLRDAAADASPVWRLESGELRRHGDRLLWLGEAWRAPWSSKEQPWPDGERPLELPGNGVVAFAGPVPDGRLSIAYRQGGEVLEVPGRGRRDLKRLLQETDVPEFIRPRLPLLKRDGQVLAVANLRLDPSASELRWQFSSVVRPVVAR</sequence>
<organism evidence="10 11">
    <name type="scientific">Pseudomonas fulva (strain 12-X)</name>
    <dbReference type="NCBI Taxonomy" id="743720"/>
    <lineage>
        <taxon>Bacteria</taxon>
        <taxon>Pseudomonadati</taxon>
        <taxon>Pseudomonadota</taxon>
        <taxon>Gammaproteobacteria</taxon>
        <taxon>Pseudomonadales</taxon>
        <taxon>Pseudomonadaceae</taxon>
        <taxon>Pseudomonas</taxon>
    </lineage>
</organism>
<dbReference type="InterPro" id="IPR015262">
    <property type="entry name" value="tRNA_Ile_lys_synt_subst-bd"/>
</dbReference>
<dbReference type="GO" id="GO:0006400">
    <property type="term" value="P:tRNA modification"/>
    <property type="evidence" value="ECO:0007669"/>
    <property type="project" value="UniProtKB-UniRule"/>
</dbReference>
<keyword evidence="4 8" id="KW-0819">tRNA processing</keyword>
<dbReference type="eggNOG" id="COG0037">
    <property type="taxonomic scope" value="Bacteria"/>
</dbReference>
<protein>
    <recommendedName>
        <fullName evidence="8">tRNA(Ile)-lysidine synthase</fullName>
        <ecNumber evidence="8">6.3.4.19</ecNumber>
    </recommendedName>
    <alternativeName>
        <fullName evidence="8">tRNA(Ile)-2-lysyl-cytidine synthase</fullName>
    </alternativeName>
    <alternativeName>
        <fullName evidence="8">tRNA(Ile)-lysidine synthetase</fullName>
    </alternativeName>
</protein>
<evidence type="ECO:0000259" key="9">
    <source>
        <dbReference type="SMART" id="SM00977"/>
    </source>
</evidence>
<evidence type="ECO:0000256" key="1">
    <source>
        <dbReference type="ARBA" id="ARBA00004496"/>
    </source>
</evidence>
<dbReference type="InterPro" id="IPR012094">
    <property type="entry name" value="tRNA_Ile_lys_synt"/>
</dbReference>
<dbReference type="SUPFAM" id="SSF52402">
    <property type="entry name" value="Adenine nucleotide alpha hydrolases-like"/>
    <property type="match status" value="1"/>
</dbReference>
<dbReference type="Pfam" id="PF09179">
    <property type="entry name" value="TilS"/>
    <property type="match status" value="1"/>
</dbReference>
<dbReference type="HOGENOM" id="CLU_018869_2_0_6"/>
<evidence type="ECO:0000256" key="4">
    <source>
        <dbReference type="ARBA" id="ARBA00022694"/>
    </source>
</evidence>
<dbReference type="EMBL" id="CP002727">
    <property type="protein sequence ID" value="AEF23377.1"/>
    <property type="molecule type" value="Genomic_DNA"/>
</dbReference>
<dbReference type="Pfam" id="PF01171">
    <property type="entry name" value="ATP_bind_3"/>
    <property type="match status" value="1"/>
</dbReference>
<evidence type="ECO:0000313" key="11">
    <source>
        <dbReference type="Proteomes" id="UP000000686"/>
    </source>
</evidence>
<evidence type="ECO:0000256" key="7">
    <source>
        <dbReference type="ARBA" id="ARBA00048539"/>
    </source>
</evidence>
<dbReference type="InterPro" id="IPR011063">
    <property type="entry name" value="TilS/TtcA_N"/>
</dbReference>
<dbReference type="GO" id="GO:0005737">
    <property type="term" value="C:cytoplasm"/>
    <property type="evidence" value="ECO:0007669"/>
    <property type="project" value="UniProtKB-SubCell"/>
</dbReference>
<keyword evidence="11" id="KW-1185">Reference proteome</keyword>
<dbReference type="SUPFAM" id="SSF56037">
    <property type="entry name" value="PheT/TilS domain"/>
    <property type="match status" value="1"/>
</dbReference>
<dbReference type="Pfam" id="PF11734">
    <property type="entry name" value="TilS_C"/>
    <property type="match status" value="1"/>
</dbReference>
<reference evidence="10 11" key="1">
    <citation type="submission" date="2011-04" db="EMBL/GenBank/DDBJ databases">
        <title>Complete sequence of Pseudomonas fulva 12-X.</title>
        <authorList>
            <consortium name="US DOE Joint Genome Institute"/>
            <person name="Lucas S."/>
            <person name="Han J."/>
            <person name="Lapidus A."/>
            <person name="Cheng J.-F."/>
            <person name="Goodwin L."/>
            <person name="Pitluck S."/>
            <person name="Peters L."/>
            <person name="Mikhailova N."/>
            <person name="Pagani I."/>
            <person name="Davenport K."/>
            <person name="Han C."/>
            <person name="Tapia R."/>
            <person name="Land M."/>
            <person name="Hauser L."/>
            <person name="Kyrpides N."/>
            <person name="Ivanova N."/>
            <person name="Pagani I."/>
            <person name="Lcollab F.I."/>
            <person name="Woyke T."/>
        </authorList>
    </citation>
    <scope>NUCLEOTIDE SEQUENCE [LARGE SCALE GENOMIC DNA]</scope>
    <source>
        <strain evidence="11">12-X</strain>
    </source>
</reference>
<evidence type="ECO:0000256" key="8">
    <source>
        <dbReference type="HAMAP-Rule" id="MF_01161"/>
    </source>
</evidence>
<dbReference type="PANTHER" id="PTHR43033">
    <property type="entry name" value="TRNA(ILE)-LYSIDINE SYNTHASE-RELATED"/>
    <property type="match status" value="1"/>
</dbReference>
<dbReference type="HAMAP" id="MF_01161">
    <property type="entry name" value="tRNA_Ile_lys_synt"/>
    <property type="match status" value="1"/>
</dbReference>
<dbReference type="CDD" id="cd01992">
    <property type="entry name" value="TilS_N"/>
    <property type="match status" value="1"/>
</dbReference>
<dbReference type="InterPro" id="IPR012796">
    <property type="entry name" value="Lysidine-tRNA-synth_C"/>
</dbReference>
<feature type="domain" description="Lysidine-tRNA(Ile) synthetase C-terminal" evidence="9">
    <location>
        <begin position="369"/>
        <end position="433"/>
    </location>
</feature>
<comment type="function">
    <text evidence="8">Ligates lysine onto the cytidine present at position 34 of the AUA codon-specific tRNA(Ile) that contains the anticodon CAU, in an ATP-dependent manner. Cytidine is converted to lysidine, thus changing the amino acid specificity of the tRNA from methionine to isoleucine.</text>
</comment>
<keyword evidence="6 8" id="KW-0067">ATP-binding</keyword>
<dbReference type="InterPro" id="IPR014729">
    <property type="entry name" value="Rossmann-like_a/b/a_fold"/>
</dbReference>
<dbReference type="AlphaFoldDB" id="F6ACD1"/>
<keyword evidence="2 8" id="KW-0963">Cytoplasm</keyword>
<feature type="binding site" evidence="8">
    <location>
        <begin position="34"/>
        <end position="39"/>
    </location>
    <ligand>
        <name>ATP</name>
        <dbReference type="ChEBI" id="CHEBI:30616"/>
    </ligand>
</feature>
<name>F6ACD1_PSEF1</name>
<dbReference type="NCBIfam" id="TIGR02432">
    <property type="entry name" value="lysidine_TilS_N"/>
    <property type="match status" value="1"/>
</dbReference>
<evidence type="ECO:0000313" key="10">
    <source>
        <dbReference type="EMBL" id="AEF23377.1"/>
    </source>
</evidence>
<dbReference type="SMART" id="SM00977">
    <property type="entry name" value="TilS_C"/>
    <property type="match status" value="1"/>
</dbReference>
<evidence type="ECO:0000256" key="3">
    <source>
        <dbReference type="ARBA" id="ARBA00022598"/>
    </source>
</evidence>
<dbReference type="GO" id="GO:0032267">
    <property type="term" value="F:tRNA(Ile)-lysidine synthase activity"/>
    <property type="evidence" value="ECO:0007669"/>
    <property type="project" value="UniProtKB-EC"/>
</dbReference>
<evidence type="ECO:0000256" key="2">
    <source>
        <dbReference type="ARBA" id="ARBA00022490"/>
    </source>
</evidence>
<evidence type="ECO:0000256" key="5">
    <source>
        <dbReference type="ARBA" id="ARBA00022741"/>
    </source>
</evidence>
<dbReference type="GO" id="GO:0005524">
    <property type="term" value="F:ATP binding"/>
    <property type="evidence" value="ECO:0007669"/>
    <property type="project" value="UniProtKB-UniRule"/>
</dbReference>
<dbReference type="STRING" id="743720.Psefu_3415"/>
<accession>F6ACD1</accession>
<dbReference type="KEGG" id="pfv:Psefu_3415"/>
<keyword evidence="5 8" id="KW-0547">Nucleotide-binding</keyword>